<dbReference type="PANTHER" id="PTHR33334">
    <property type="entry name" value="PROTEIN LNK1"/>
    <property type="match status" value="1"/>
</dbReference>
<dbReference type="GO" id="GO:0006355">
    <property type="term" value="P:regulation of DNA-templated transcription"/>
    <property type="evidence" value="ECO:0007669"/>
    <property type="project" value="InterPro"/>
</dbReference>
<accession>A0A2R6W317</accession>
<dbReference type="OrthoDB" id="1939712at2759"/>
<dbReference type="Gramene" id="Mp4g19240.1">
    <property type="protein sequence ID" value="Mp4g19240.1.cds"/>
    <property type="gene ID" value="Mp4g19240"/>
</dbReference>
<keyword evidence="3" id="KW-1185">Reference proteome</keyword>
<gene>
    <name evidence="2" type="ORF">MARPO_0169s0020</name>
</gene>
<organism evidence="2 3">
    <name type="scientific">Marchantia polymorpha</name>
    <name type="common">Common liverwort</name>
    <name type="synonym">Marchantia aquatica</name>
    <dbReference type="NCBI Taxonomy" id="3197"/>
    <lineage>
        <taxon>Eukaryota</taxon>
        <taxon>Viridiplantae</taxon>
        <taxon>Streptophyta</taxon>
        <taxon>Embryophyta</taxon>
        <taxon>Marchantiophyta</taxon>
        <taxon>Marchantiopsida</taxon>
        <taxon>Marchantiidae</taxon>
        <taxon>Marchantiales</taxon>
        <taxon>Marchantiaceae</taxon>
        <taxon>Marchantia</taxon>
    </lineage>
</organism>
<dbReference type="PANTHER" id="PTHR33334:SF5">
    <property type="entry name" value="PROTEIN LNK2"/>
    <property type="match status" value="1"/>
</dbReference>
<sequence length="925" mass="101349">MPGSLFCDHPAPNLSEGWYDTEDSISYWKPSPTFGGGGGWAVEPSEDMYSHHVQSSWIPTVDGRKRFHRDVTLKSSSPIVQREQVSEMTGGPQLQDMLALPLSGGWNEQMLSDVLHVPTQSQPFEVKSQHVTNNSERSMQSEDLNTVMADRPMRMYMEHDVPGLAARLLLTDDNSNEGGNVVHHKITNEVSNDFTLVKDWDPRSSMTDYLGEKVLRNQKNVYAAETSNANDRNLWTPFLPEASVPSARSVRSEGRHSEIEVKMDQSCHGEIPNLIPDRNGHMQGIRQAVPSLGGHAVRIGEINQHKAFADSSQLPGFLRRNGFFDSKSPLLSSINFLQDESMQTATFLSEAGLLTSETQNSQNSKIPFHTGTELGNFTGRSVETLSTPRAVAVSAIQPEELSLQVPTASPLSMLPTATKFNLFGGSNQSSQVPRVPLHLTPSLQHPPQPMEQMVGVQQSFRISSPIQNGCLPPSPGFQENLQTKLISDIGQSREEQLHNSSWQHVISGLDQGAVYKQPQQSLSQGLPPDLDIHGGSFDGNGVPPDWISNEALVIQQLQATMLQLDVGTRMCIRDALYRLAKSAKERRSCRTHNGHRDLAEADNATVSSSITGDEPCDDSRCESEKQTNHVDRSIASLLFNTGPVLKYGLPPAYKFRSVSQPQSGVQTGPWLWPSTCVIGNNCASSSGKYAESPGAAKVLSGDHLNNHWAALLLVTGFRAPNEAAIGSRVDQDSYLRVEKSVSPDNYQRLEMQADRLNMPLSSAMRSSALVSGNETMKFDSSAAPSRCSMIPEGMRQEGDARGQELRELGSKRDQGFVGGSSLVDVNYQSAVMSYREDVGNEVAAVAPSLQEEGRVENIFFDGGNFQSKFSSESGSGQFANADGFAHMTARNGCHMFGGDMNSLRAPHRNQLSGKEELDMEGLWHT</sequence>
<protein>
    <submittedName>
        <fullName evidence="2">Uncharacterized protein</fullName>
    </submittedName>
</protein>
<dbReference type="InterPro" id="IPR039928">
    <property type="entry name" value="LNK"/>
</dbReference>
<feature type="compositionally biased region" description="Basic and acidic residues" evidence="1">
    <location>
        <begin position="588"/>
        <end position="599"/>
    </location>
</feature>
<feature type="region of interest" description="Disordered" evidence="1">
    <location>
        <begin position="588"/>
        <end position="624"/>
    </location>
</feature>
<proteinExistence type="predicted"/>
<evidence type="ECO:0000256" key="1">
    <source>
        <dbReference type="SAM" id="MobiDB-lite"/>
    </source>
</evidence>
<name>A0A2R6W317_MARPO</name>
<dbReference type="GO" id="GO:0007623">
    <property type="term" value="P:circadian rhythm"/>
    <property type="evidence" value="ECO:0007669"/>
    <property type="project" value="InterPro"/>
</dbReference>
<dbReference type="EMBL" id="KZ772839">
    <property type="protein sequence ID" value="PTQ28260.1"/>
    <property type="molecule type" value="Genomic_DNA"/>
</dbReference>
<evidence type="ECO:0000313" key="2">
    <source>
        <dbReference type="EMBL" id="PTQ28260.1"/>
    </source>
</evidence>
<evidence type="ECO:0000313" key="3">
    <source>
        <dbReference type="Proteomes" id="UP000244005"/>
    </source>
</evidence>
<dbReference type="Proteomes" id="UP000244005">
    <property type="component" value="Unassembled WGS sequence"/>
</dbReference>
<dbReference type="AlphaFoldDB" id="A0A2R6W317"/>
<reference evidence="3" key="1">
    <citation type="journal article" date="2017" name="Cell">
        <title>Insights into land plant evolution garnered from the Marchantia polymorpha genome.</title>
        <authorList>
            <person name="Bowman J.L."/>
            <person name="Kohchi T."/>
            <person name="Yamato K.T."/>
            <person name="Jenkins J."/>
            <person name="Shu S."/>
            <person name="Ishizaki K."/>
            <person name="Yamaoka S."/>
            <person name="Nishihama R."/>
            <person name="Nakamura Y."/>
            <person name="Berger F."/>
            <person name="Adam C."/>
            <person name="Aki S.S."/>
            <person name="Althoff F."/>
            <person name="Araki T."/>
            <person name="Arteaga-Vazquez M.A."/>
            <person name="Balasubrmanian S."/>
            <person name="Barry K."/>
            <person name="Bauer D."/>
            <person name="Boehm C.R."/>
            <person name="Briginshaw L."/>
            <person name="Caballero-Perez J."/>
            <person name="Catarino B."/>
            <person name="Chen F."/>
            <person name="Chiyoda S."/>
            <person name="Chovatia M."/>
            <person name="Davies K.M."/>
            <person name="Delmans M."/>
            <person name="Demura T."/>
            <person name="Dierschke T."/>
            <person name="Dolan L."/>
            <person name="Dorantes-Acosta A.E."/>
            <person name="Eklund D.M."/>
            <person name="Florent S.N."/>
            <person name="Flores-Sandoval E."/>
            <person name="Fujiyama A."/>
            <person name="Fukuzawa H."/>
            <person name="Galik B."/>
            <person name="Grimanelli D."/>
            <person name="Grimwood J."/>
            <person name="Grossniklaus U."/>
            <person name="Hamada T."/>
            <person name="Haseloff J."/>
            <person name="Hetherington A.J."/>
            <person name="Higo A."/>
            <person name="Hirakawa Y."/>
            <person name="Hundley H.N."/>
            <person name="Ikeda Y."/>
            <person name="Inoue K."/>
            <person name="Inoue S.I."/>
            <person name="Ishida S."/>
            <person name="Jia Q."/>
            <person name="Kakita M."/>
            <person name="Kanazawa T."/>
            <person name="Kawai Y."/>
            <person name="Kawashima T."/>
            <person name="Kennedy M."/>
            <person name="Kinose K."/>
            <person name="Kinoshita T."/>
            <person name="Kohara Y."/>
            <person name="Koide E."/>
            <person name="Komatsu K."/>
            <person name="Kopischke S."/>
            <person name="Kubo M."/>
            <person name="Kyozuka J."/>
            <person name="Lagercrantz U."/>
            <person name="Lin S.S."/>
            <person name="Lindquist E."/>
            <person name="Lipzen A.M."/>
            <person name="Lu C.W."/>
            <person name="De Luna E."/>
            <person name="Martienssen R.A."/>
            <person name="Minamino N."/>
            <person name="Mizutani M."/>
            <person name="Mizutani M."/>
            <person name="Mochizuki N."/>
            <person name="Monte I."/>
            <person name="Mosher R."/>
            <person name="Nagasaki H."/>
            <person name="Nakagami H."/>
            <person name="Naramoto S."/>
            <person name="Nishitani K."/>
            <person name="Ohtani M."/>
            <person name="Okamoto T."/>
            <person name="Okumura M."/>
            <person name="Phillips J."/>
            <person name="Pollak B."/>
            <person name="Reinders A."/>
            <person name="Rovekamp M."/>
            <person name="Sano R."/>
            <person name="Sawa S."/>
            <person name="Schmid M.W."/>
            <person name="Shirakawa M."/>
            <person name="Solano R."/>
            <person name="Spunde A."/>
            <person name="Suetsugu N."/>
            <person name="Sugano S."/>
            <person name="Sugiyama A."/>
            <person name="Sun R."/>
            <person name="Suzuki Y."/>
            <person name="Takenaka M."/>
            <person name="Takezawa D."/>
            <person name="Tomogane H."/>
            <person name="Tsuzuki M."/>
            <person name="Ueda T."/>
            <person name="Umeda M."/>
            <person name="Ward J.M."/>
            <person name="Watanabe Y."/>
            <person name="Yazaki K."/>
            <person name="Yokoyama R."/>
            <person name="Yoshitake Y."/>
            <person name="Yotsui I."/>
            <person name="Zachgo S."/>
            <person name="Schmutz J."/>
        </authorList>
    </citation>
    <scope>NUCLEOTIDE SEQUENCE [LARGE SCALE GENOMIC DNA]</scope>
    <source>
        <strain evidence="3">Tak-1</strain>
    </source>
</reference>